<dbReference type="PANTHER" id="PTHR14312">
    <property type="entry name" value="CREB/ATF BZIP TRANSCRIPTION FACTOR"/>
    <property type="match status" value="1"/>
</dbReference>
<protein>
    <recommendedName>
        <fullName evidence="8">Gram-positive cocci surface proteins LPxTG domain-containing protein</fullName>
    </recommendedName>
</protein>
<keyword evidence="1" id="KW-0134">Cell wall</keyword>
<evidence type="ECO:0000313" key="9">
    <source>
        <dbReference type="EMBL" id="MEX0379868.1"/>
    </source>
</evidence>
<evidence type="ECO:0000259" key="8">
    <source>
        <dbReference type="PROSITE" id="PS50847"/>
    </source>
</evidence>
<feature type="region of interest" description="Disordered" evidence="5">
    <location>
        <begin position="106"/>
        <end position="162"/>
    </location>
</feature>
<organism evidence="9 10">
    <name type="scientific">Leuconostoc aquikimchii</name>
    <dbReference type="NCBI Taxonomy" id="3236804"/>
    <lineage>
        <taxon>Bacteria</taxon>
        <taxon>Bacillati</taxon>
        <taxon>Bacillota</taxon>
        <taxon>Bacilli</taxon>
        <taxon>Lactobacillales</taxon>
        <taxon>Lactobacillaceae</taxon>
        <taxon>Leuconostoc</taxon>
    </lineage>
</organism>
<sequence length="593" mass="62852">MGNKKTAVSMAVISGAGLVLMGLSTPTVSAATNAPANVIHSKNTVTIDGKTYNITQEQYINNDSDSNTGNETYNPAPVVQDTRPVSDFFDTDDNGNPIVSKAHQQELDAQKAAQQKVTDAANATQTAQQKATDEANAKATADQAKASAQQQAKDDLAAQQDLQQKQAQAEKLVAQQAAADKADAEVKQQADIDEADAKAATQQELQQKQAQAQELLMQQAAAQKIQDQKDAQAKVDAKDPKKIYDKLQKQYQNEFDTTQKENQKLPQVGEKGLIVYPERVNKSNGVSAFGKTDRIRGIAAVLNQYYPVINIGDMESPEDIEYGGGAVGTETGPVSYGYYSRNGSDIFKFELYSGKILYSNLSKSTAGPELIAKYAGFKPLISDDIVAAMIDNEGVISYIHNTGVLDKTIDPNVKFDSTGHVLAPVYPVDVANAIANSNEVNGSGSIAPAKPINSVTSIAPAKPTAPSTEATPTASVPLKTRAEVQADIAAQKSAAKSAAKAAKKATRKVSTATVVPAAFTVNNLTQATNSNHVNVSSPVNTTISQSSVANTDNRDNLPKTDVSNDSKTNNFGIFASLLALISAAVLGLKKKFN</sequence>
<feature type="compositionally biased region" description="Low complexity" evidence="5">
    <location>
        <begin position="118"/>
        <end position="130"/>
    </location>
</feature>
<reference evidence="9 10" key="1">
    <citation type="submission" date="2024-07" db="EMBL/GenBank/DDBJ databases">
        <authorList>
            <person name="Yun M."/>
        </authorList>
    </citation>
    <scope>NUCLEOTIDE SEQUENCE [LARGE SCALE GENOMIC DNA]</scope>
    <source>
        <strain evidence="9 10">MS01</strain>
    </source>
</reference>
<evidence type="ECO:0000256" key="6">
    <source>
        <dbReference type="SAM" id="Phobius"/>
    </source>
</evidence>
<feature type="region of interest" description="Disordered" evidence="5">
    <location>
        <begin position="60"/>
        <end position="79"/>
    </location>
</feature>
<dbReference type="Proteomes" id="UP001556617">
    <property type="component" value="Unassembled WGS sequence"/>
</dbReference>
<evidence type="ECO:0000313" key="10">
    <source>
        <dbReference type="Proteomes" id="UP001556617"/>
    </source>
</evidence>
<keyword evidence="10" id="KW-1185">Reference proteome</keyword>
<dbReference type="RefSeq" id="WP_367973203.1">
    <property type="nucleotide sequence ID" value="NZ_JBFPEQ010000001.1"/>
</dbReference>
<gene>
    <name evidence="9" type="ORF">AB3K24_00630</name>
</gene>
<accession>A0ABV3S0E6</accession>
<keyword evidence="2" id="KW-0964">Secreted</keyword>
<feature type="compositionally biased region" description="Basic and acidic residues" evidence="5">
    <location>
        <begin position="552"/>
        <end position="564"/>
    </location>
</feature>
<evidence type="ECO:0000256" key="2">
    <source>
        <dbReference type="ARBA" id="ARBA00022525"/>
    </source>
</evidence>
<feature type="transmembrane region" description="Helical" evidence="6">
    <location>
        <begin position="571"/>
        <end position="588"/>
    </location>
</feature>
<proteinExistence type="predicted"/>
<evidence type="ECO:0000256" key="7">
    <source>
        <dbReference type="SAM" id="SignalP"/>
    </source>
</evidence>
<feature type="region of interest" description="Disordered" evidence="5">
    <location>
        <begin position="545"/>
        <end position="564"/>
    </location>
</feature>
<evidence type="ECO:0000256" key="5">
    <source>
        <dbReference type="SAM" id="MobiDB-lite"/>
    </source>
</evidence>
<evidence type="ECO:0000256" key="3">
    <source>
        <dbReference type="ARBA" id="ARBA00022729"/>
    </source>
</evidence>
<evidence type="ECO:0000256" key="1">
    <source>
        <dbReference type="ARBA" id="ARBA00022512"/>
    </source>
</evidence>
<feature type="domain" description="Gram-positive cocci surface proteins LPxTG" evidence="8">
    <location>
        <begin position="557"/>
        <end position="593"/>
    </location>
</feature>
<feature type="compositionally biased region" description="Polar residues" evidence="5">
    <location>
        <begin position="60"/>
        <end position="73"/>
    </location>
</feature>
<name>A0ABV3S0E6_9LACO</name>
<dbReference type="EMBL" id="JBFPER010000001">
    <property type="protein sequence ID" value="MEX0379868.1"/>
    <property type="molecule type" value="Genomic_DNA"/>
</dbReference>
<dbReference type="PROSITE" id="PS50847">
    <property type="entry name" value="GRAM_POS_ANCHORING"/>
    <property type="match status" value="1"/>
</dbReference>
<comment type="caution">
    <text evidence="9">The sequence shown here is derived from an EMBL/GenBank/DDBJ whole genome shotgun (WGS) entry which is preliminary data.</text>
</comment>
<keyword evidence="4" id="KW-0572">Peptidoglycan-anchor</keyword>
<feature type="compositionally biased region" description="Low complexity" evidence="5">
    <location>
        <begin position="137"/>
        <end position="162"/>
    </location>
</feature>
<keyword evidence="6" id="KW-0812">Transmembrane</keyword>
<feature type="chain" id="PRO_5045964905" description="Gram-positive cocci surface proteins LPxTG domain-containing protein" evidence="7">
    <location>
        <begin position="31"/>
        <end position="593"/>
    </location>
</feature>
<keyword evidence="6" id="KW-1133">Transmembrane helix</keyword>
<keyword evidence="6" id="KW-0472">Membrane</keyword>
<dbReference type="PANTHER" id="PTHR14312:SF1">
    <property type="entry name" value="BASIC-LEUCINE ZIPPER TRANSCRIPTION FACTOR A"/>
    <property type="match status" value="1"/>
</dbReference>
<keyword evidence="3 7" id="KW-0732">Signal</keyword>
<evidence type="ECO:0000256" key="4">
    <source>
        <dbReference type="ARBA" id="ARBA00023088"/>
    </source>
</evidence>
<feature type="signal peptide" evidence="7">
    <location>
        <begin position="1"/>
        <end position="30"/>
    </location>
</feature>
<dbReference type="InterPro" id="IPR019931">
    <property type="entry name" value="LPXTG_anchor"/>
</dbReference>